<dbReference type="OrthoDB" id="18959at2759"/>
<dbReference type="EMBL" id="FQ790356">
    <property type="protein sequence ID" value="CCD55674.1"/>
    <property type="molecule type" value="Genomic_DNA"/>
</dbReference>
<dbReference type="HOGENOM" id="CLU_2096514_0_0_1"/>
<feature type="region of interest" description="Disordered" evidence="1">
    <location>
        <begin position="31"/>
        <end position="52"/>
    </location>
</feature>
<dbReference type="eggNOG" id="ENOG502S42R">
    <property type="taxonomic scope" value="Eukaryota"/>
</dbReference>
<protein>
    <submittedName>
        <fullName evidence="2">Uncharacterized protein</fullName>
    </submittedName>
</protein>
<dbReference type="STRING" id="999810.G2YVM6"/>
<reference evidence="3" key="1">
    <citation type="journal article" date="2011" name="PLoS Genet.">
        <title>Genomic analysis of the necrotrophic fungal pathogens Sclerotinia sclerotiorum and Botrytis cinerea.</title>
        <authorList>
            <person name="Amselem J."/>
            <person name="Cuomo C.A."/>
            <person name="van Kan J.A."/>
            <person name="Viaud M."/>
            <person name="Benito E.P."/>
            <person name="Couloux A."/>
            <person name="Coutinho P.M."/>
            <person name="de Vries R.P."/>
            <person name="Dyer P.S."/>
            <person name="Fillinger S."/>
            <person name="Fournier E."/>
            <person name="Gout L."/>
            <person name="Hahn M."/>
            <person name="Kohn L."/>
            <person name="Lapalu N."/>
            <person name="Plummer K.M."/>
            <person name="Pradier J.M."/>
            <person name="Quevillon E."/>
            <person name="Sharon A."/>
            <person name="Simon A."/>
            <person name="ten Have A."/>
            <person name="Tudzynski B."/>
            <person name="Tudzynski P."/>
            <person name="Wincker P."/>
            <person name="Andrew M."/>
            <person name="Anthouard V."/>
            <person name="Beever R.E."/>
            <person name="Beffa R."/>
            <person name="Benoit I."/>
            <person name="Bouzid O."/>
            <person name="Brault B."/>
            <person name="Chen Z."/>
            <person name="Choquer M."/>
            <person name="Collemare J."/>
            <person name="Cotton P."/>
            <person name="Danchin E.G."/>
            <person name="Da Silva C."/>
            <person name="Gautier A."/>
            <person name="Giraud C."/>
            <person name="Giraud T."/>
            <person name="Gonzalez C."/>
            <person name="Grossetete S."/>
            <person name="Guldener U."/>
            <person name="Henrissat B."/>
            <person name="Howlett B.J."/>
            <person name="Kodira C."/>
            <person name="Kretschmer M."/>
            <person name="Lappartient A."/>
            <person name="Leroch M."/>
            <person name="Levis C."/>
            <person name="Mauceli E."/>
            <person name="Neuveglise C."/>
            <person name="Oeser B."/>
            <person name="Pearson M."/>
            <person name="Poulain J."/>
            <person name="Poussereau N."/>
            <person name="Quesneville H."/>
            <person name="Rascle C."/>
            <person name="Schumacher J."/>
            <person name="Segurens B."/>
            <person name="Sexton A."/>
            <person name="Silva E."/>
            <person name="Sirven C."/>
            <person name="Soanes D.M."/>
            <person name="Talbot N.J."/>
            <person name="Templeton M."/>
            <person name="Yandava C."/>
            <person name="Yarden O."/>
            <person name="Zeng Q."/>
            <person name="Rollins J.A."/>
            <person name="Lebrun M.H."/>
            <person name="Dickman M."/>
        </authorList>
    </citation>
    <scope>NUCLEOTIDE SEQUENCE [LARGE SCALE GENOMIC DNA]</scope>
    <source>
        <strain evidence="3">T4</strain>
    </source>
</reference>
<evidence type="ECO:0000256" key="1">
    <source>
        <dbReference type="SAM" id="MobiDB-lite"/>
    </source>
</evidence>
<proteinExistence type="predicted"/>
<evidence type="ECO:0000313" key="2">
    <source>
        <dbReference type="EMBL" id="CCD55674.1"/>
    </source>
</evidence>
<accession>G2YVM6</accession>
<dbReference type="Proteomes" id="UP000008177">
    <property type="component" value="Unplaced contigs"/>
</dbReference>
<organism evidence="2 3">
    <name type="scientific">Botryotinia fuckeliana (strain T4)</name>
    <name type="common">Noble rot fungus</name>
    <name type="synonym">Botrytis cinerea</name>
    <dbReference type="NCBI Taxonomy" id="999810"/>
    <lineage>
        <taxon>Eukaryota</taxon>
        <taxon>Fungi</taxon>
        <taxon>Dikarya</taxon>
        <taxon>Ascomycota</taxon>
        <taxon>Pezizomycotina</taxon>
        <taxon>Leotiomycetes</taxon>
        <taxon>Helotiales</taxon>
        <taxon>Sclerotiniaceae</taxon>
        <taxon>Botrytis</taxon>
    </lineage>
</organism>
<evidence type="ECO:0000313" key="3">
    <source>
        <dbReference type="Proteomes" id="UP000008177"/>
    </source>
</evidence>
<sequence length="116" mass="12642">MAHSPQSTLTTLHKLQKSHELSIIKLSEPVSAPLKSGSRTSNASAADTLENPSPASLEADLAHYKKLRAQRAMGVWGLASIKHSILMTRSAGHPRVLELADEGYEGRCLDYQCMMD</sequence>
<dbReference type="InParanoid" id="G2YVM6"/>
<feature type="compositionally biased region" description="Polar residues" evidence="1">
    <location>
        <begin position="37"/>
        <end position="52"/>
    </location>
</feature>
<name>G2YVM6_BOTF4</name>
<gene>
    <name evidence="2" type="ORF">BofuT4_P154860.1</name>
</gene>
<dbReference type="AlphaFoldDB" id="G2YVM6"/>